<gene>
    <name evidence="2" type="ORF">SAMN04488081_1557</name>
</gene>
<feature type="domain" description="Hemerythrin-like" evidence="1">
    <location>
        <begin position="14"/>
        <end position="155"/>
    </location>
</feature>
<evidence type="ECO:0000259" key="1">
    <source>
        <dbReference type="Pfam" id="PF01814"/>
    </source>
</evidence>
<comment type="caution">
    <text evidence="2">The sequence shown here is derived from an EMBL/GenBank/DDBJ whole genome shotgun (WGS) entry which is preliminary data.</text>
</comment>
<protein>
    <submittedName>
        <fullName evidence="2">Hemerythrin-like domain-containing protein</fullName>
    </submittedName>
</protein>
<organism evidence="2 3">
    <name type="scientific">Salimicrobium album</name>
    <dbReference type="NCBI Taxonomy" id="50717"/>
    <lineage>
        <taxon>Bacteria</taxon>
        <taxon>Bacillati</taxon>
        <taxon>Bacillota</taxon>
        <taxon>Bacilli</taxon>
        <taxon>Bacillales</taxon>
        <taxon>Bacillaceae</taxon>
        <taxon>Salimicrobium</taxon>
    </lineage>
</organism>
<dbReference type="EMBL" id="FNOS01000003">
    <property type="protein sequence ID" value="SDX87083.1"/>
    <property type="molecule type" value="Genomic_DNA"/>
</dbReference>
<dbReference type="RefSeq" id="WP_076572138.1">
    <property type="nucleotide sequence ID" value="NZ_FNOS01000003.1"/>
</dbReference>
<dbReference type="Gene3D" id="1.20.120.520">
    <property type="entry name" value="nmb1532 protein domain like"/>
    <property type="match status" value="1"/>
</dbReference>
<accession>A0A1H3F7T2</accession>
<sequence length="177" mass="21263">MWEEQKFQTKNKATRILENEHKYLQYLMEEWHAIVLDFANNRHKDMKEARAAFKELRDRLKSFLEPLKNHTDKEEKHFFPALALYIGKEQGPIMSIEEEHKEIEGYIGHFFFHSRGDLEEYSYEQLRKMTEDAGEAFEVLILHFVKEETVLFPMVDRVMLTKDLEPLVEDLRSLITQ</sequence>
<evidence type="ECO:0000313" key="2">
    <source>
        <dbReference type="EMBL" id="SDX87083.1"/>
    </source>
</evidence>
<keyword evidence="3" id="KW-1185">Reference proteome</keyword>
<evidence type="ECO:0000313" key="3">
    <source>
        <dbReference type="Proteomes" id="UP000198647"/>
    </source>
</evidence>
<dbReference type="Pfam" id="PF01814">
    <property type="entry name" value="Hemerythrin"/>
    <property type="match status" value="1"/>
</dbReference>
<reference evidence="2 3" key="1">
    <citation type="submission" date="2016-10" db="EMBL/GenBank/DDBJ databases">
        <authorList>
            <person name="Varghese N."/>
            <person name="Submissions S."/>
        </authorList>
    </citation>
    <scope>NUCLEOTIDE SEQUENCE [LARGE SCALE GENOMIC DNA]</scope>
    <source>
        <strain evidence="2 3">DSM 20748</strain>
    </source>
</reference>
<dbReference type="Proteomes" id="UP000198647">
    <property type="component" value="Unassembled WGS sequence"/>
</dbReference>
<proteinExistence type="predicted"/>
<name>A0A1H3F7T2_9BACI</name>
<dbReference type="InterPro" id="IPR012312">
    <property type="entry name" value="Hemerythrin-like"/>
</dbReference>